<evidence type="ECO:0000256" key="3">
    <source>
        <dbReference type="ARBA" id="ARBA00022692"/>
    </source>
</evidence>
<dbReference type="PANTHER" id="PTHR43341:SF1">
    <property type="entry name" value="GENERAL AMINO-ACID PERMEASE GAP1"/>
    <property type="match status" value="1"/>
</dbReference>
<proteinExistence type="predicted"/>
<keyword evidence="6 7" id="KW-0472">Membrane</keyword>
<sequence>MTIMQTGNTADSQLRQELRSYQIIFIVLSALIGTGIFVNNTDALELSGPDGLLVALLVLGVITVSVGDTVGHLVQLFPAPNAIFEYTYNFLDHELAWVVGFSYW</sequence>
<evidence type="ECO:0000256" key="5">
    <source>
        <dbReference type="ARBA" id="ARBA00022989"/>
    </source>
</evidence>
<feature type="transmembrane region" description="Helical" evidence="7">
    <location>
        <begin position="51"/>
        <end position="74"/>
    </location>
</feature>
<dbReference type="PANTHER" id="PTHR43341">
    <property type="entry name" value="AMINO ACID PERMEASE"/>
    <property type="match status" value="1"/>
</dbReference>
<comment type="subcellular location">
    <subcellularLocation>
        <location evidence="1">Membrane</location>
        <topology evidence="1">Multi-pass membrane protein</topology>
    </subcellularLocation>
</comment>
<dbReference type="OrthoDB" id="3900342at2759"/>
<evidence type="ECO:0000256" key="7">
    <source>
        <dbReference type="SAM" id="Phobius"/>
    </source>
</evidence>
<dbReference type="Proteomes" id="UP000284375">
    <property type="component" value="Unassembled WGS sequence"/>
</dbReference>
<dbReference type="Gene3D" id="1.20.1740.10">
    <property type="entry name" value="Amino acid/polyamine transporter I"/>
    <property type="match status" value="1"/>
</dbReference>
<protein>
    <recommendedName>
        <fullName evidence="8">Amino acid permease/ SLC12A domain-containing protein</fullName>
    </recommendedName>
</protein>
<keyword evidence="2" id="KW-0813">Transport</keyword>
<keyword evidence="10" id="KW-1185">Reference proteome</keyword>
<dbReference type="InterPro" id="IPR004841">
    <property type="entry name" value="AA-permease/SLC12A_dom"/>
</dbReference>
<name>A0A423W025_CYTCH</name>
<dbReference type="GO" id="GO:0015171">
    <property type="term" value="F:amino acid transmembrane transporter activity"/>
    <property type="evidence" value="ECO:0007669"/>
    <property type="project" value="TreeGrafter"/>
</dbReference>
<feature type="domain" description="Amino acid permease/ SLC12A" evidence="8">
    <location>
        <begin position="23"/>
        <end position="104"/>
    </location>
</feature>
<dbReference type="InterPro" id="IPR050524">
    <property type="entry name" value="APC_YAT"/>
</dbReference>
<evidence type="ECO:0000256" key="2">
    <source>
        <dbReference type="ARBA" id="ARBA00022448"/>
    </source>
</evidence>
<gene>
    <name evidence="9" type="ORF">VSDG_05558</name>
</gene>
<evidence type="ECO:0000313" key="9">
    <source>
        <dbReference type="EMBL" id="ROV96653.1"/>
    </source>
</evidence>
<dbReference type="Pfam" id="PF00324">
    <property type="entry name" value="AA_permease"/>
    <property type="match status" value="1"/>
</dbReference>
<accession>A0A423W025</accession>
<dbReference type="GO" id="GO:0016020">
    <property type="term" value="C:membrane"/>
    <property type="evidence" value="ECO:0007669"/>
    <property type="project" value="UniProtKB-SubCell"/>
</dbReference>
<feature type="transmembrane region" description="Helical" evidence="7">
    <location>
        <begin position="21"/>
        <end position="39"/>
    </location>
</feature>
<evidence type="ECO:0000259" key="8">
    <source>
        <dbReference type="Pfam" id="PF00324"/>
    </source>
</evidence>
<evidence type="ECO:0000256" key="1">
    <source>
        <dbReference type="ARBA" id="ARBA00004141"/>
    </source>
</evidence>
<comment type="caution">
    <text evidence="9">The sequence shown here is derived from an EMBL/GenBank/DDBJ whole genome shotgun (WGS) entry which is preliminary data.</text>
</comment>
<evidence type="ECO:0000256" key="6">
    <source>
        <dbReference type="ARBA" id="ARBA00023136"/>
    </source>
</evidence>
<keyword evidence="5 7" id="KW-1133">Transmembrane helix</keyword>
<dbReference type="AlphaFoldDB" id="A0A423W025"/>
<keyword evidence="4" id="KW-0029">Amino-acid transport</keyword>
<evidence type="ECO:0000256" key="4">
    <source>
        <dbReference type="ARBA" id="ARBA00022970"/>
    </source>
</evidence>
<keyword evidence="3 7" id="KW-0812">Transmembrane</keyword>
<dbReference type="STRING" id="252740.A0A423W025"/>
<evidence type="ECO:0000313" key="10">
    <source>
        <dbReference type="Proteomes" id="UP000284375"/>
    </source>
</evidence>
<organism evidence="9 10">
    <name type="scientific">Cytospora chrysosperma</name>
    <name type="common">Cytospora canker fungus</name>
    <name type="synonym">Sphaeria chrysosperma</name>
    <dbReference type="NCBI Taxonomy" id="252740"/>
    <lineage>
        <taxon>Eukaryota</taxon>
        <taxon>Fungi</taxon>
        <taxon>Dikarya</taxon>
        <taxon>Ascomycota</taxon>
        <taxon>Pezizomycotina</taxon>
        <taxon>Sordariomycetes</taxon>
        <taxon>Sordariomycetidae</taxon>
        <taxon>Diaporthales</taxon>
        <taxon>Cytosporaceae</taxon>
        <taxon>Cytospora</taxon>
    </lineage>
</organism>
<reference evidence="9 10" key="1">
    <citation type="submission" date="2015-09" db="EMBL/GenBank/DDBJ databases">
        <title>Host preference determinants of Valsa canker pathogens revealed by comparative genomics.</title>
        <authorList>
            <person name="Yin Z."/>
            <person name="Huang L."/>
        </authorList>
    </citation>
    <scope>NUCLEOTIDE SEQUENCE [LARGE SCALE GENOMIC DNA]</scope>
    <source>
        <strain evidence="9 10">YSFL</strain>
    </source>
</reference>
<dbReference type="EMBL" id="LJZO01000019">
    <property type="protein sequence ID" value="ROV96653.1"/>
    <property type="molecule type" value="Genomic_DNA"/>
</dbReference>